<dbReference type="PANTHER" id="PTHR22829:SF5">
    <property type="entry name" value="INTEGRAL MEMBRANE PROTEIN GPR155"/>
    <property type="match status" value="1"/>
</dbReference>
<dbReference type="GO" id="GO:0030514">
    <property type="term" value="P:negative regulation of BMP signaling pathway"/>
    <property type="evidence" value="ECO:0000318"/>
    <property type="project" value="GO_Central"/>
</dbReference>
<dbReference type="GO" id="GO:0016020">
    <property type="term" value="C:membrane"/>
    <property type="evidence" value="ECO:0007669"/>
    <property type="project" value="UniProtKB-SubCell"/>
</dbReference>
<feature type="transmembrane region" description="Helical" evidence="5">
    <location>
        <begin position="278"/>
        <end position="298"/>
    </location>
</feature>
<feature type="transmembrane region" description="Helical" evidence="5">
    <location>
        <begin position="69"/>
        <end position="92"/>
    </location>
</feature>
<dbReference type="InterPro" id="IPR004776">
    <property type="entry name" value="Mem_transp_PIN-like"/>
</dbReference>
<proteinExistence type="predicted"/>
<feature type="transmembrane region" description="Helical" evidence="5">
    <location>
        <begin position="671"/>
        <end position="693"/>
    </location>
</feature>
<feature type="transmembrane region" description="Helical" evidence="5">
    <location>
        <begin position="451"/>
        <end position="475"/>
    </location>
</feature>
<accession>A0A9J7LUL1</accession>
<feature type="transmembrane region" description="Helical" evidence="5">
    <location>
        <begin position="347"/>
        <end position="368"/>
    </location>
</feature>
<dbReference type="Pfam" id="PF03547">
    <property type="entry name" value="Mem_trans"/>
    <property type="match status" value="1"/>
</dbReference>
<feature type="transmembrane region" description="Helical" evidence="5">
    <location>
        <begin position="13"/>
        <end position="32"/>
    </location>
</feature>
<organism evidence="6 7">
    <name type="scientific">Branchiostoma floridae</name>
    <name type="common">Florida lancelet</name>
    <name type="synonym">Amphioxus</name>
    <dbReference type="NCBI Taxonomy" id="7739"/>
    <lineage>
        <taxon>Eukaryota</taxon>
        <taxon>Metazoa</taxon>
        <taxon>Chordata</taxon>
        <taxon>Cephalochordata</taxon>
        <taxon>Leptocardii</taxon>
        <taxon>Amphioxiformes</taxon>
        <taxon>Branchiostomatidae</taxon>
        <taxon>Branchiostoma</taxon>
    </lineage>
</organism>
<feature type="transmembrane region" description="Helical" evidence="5">
    <location>
        <begin position="412"/>
        <end position="439"/>
    </location>
</feature>
<dbReference type="Gene3D" id="1.20.1070.10">
    <property type="entry name" value="Rhodopsin 7-helix transmembrane proteins"/>
    <property type="match status" value="1"/>
</dbReference>
<evidence type="ECO:0000256" key="3">
    <source>
        <dbReference type="ARBA" id="ARBA00022989"/>
    </source>
</evidence>
<keyword evidence="2 5" id="KW-0812">Transmembrane</keyword>
<dbReference type="RefSeq" id="XP_035688583.1">
    <property type="nucleotide sequence ID" value="XM_035832690.1"/>
</dbReference>
<reference evidence="7" key="2">
    <citation type="submission" date="2025-08" db="UniProtKB">
        <authorList>
            <consortium name="RefSeq"/>
        </authorList>
    </citation>
    <scope>IDENTIFICATION</scope>
    <source>
        <strain evidence="7">S238N-H82</strain>
        <tissue evidence="7">Testes</tissue>
    </source>
</reference>
<evidence type="ECO:0000313" key="6">
    <source>
        <dbReference type="Proteomes" id="UP000001554"/>
    </source>
</evidence>
<dbReference type="InterPro" id="IPR051832">
    <property type="entry name" value="mTOR-Rac_regulators"/>
</dbReference>
<feature type="transmembrane region" description="Helical" evidence="5">
    <location>
        <begin position="307"/>
        <end position="327"/>
    </location>
</feature>
<feature type="transmembrane region" description="Helical" evidence="5">
    <location>
        <begin position="44"/>
        <end position="63"/>
    </location>
</feature>
<protein>
    <submittedName>
        <fullName evidence="7">Integral membrane protein GPR155-like isoform X1</fullName>
    </submittedName>
</protein>
<evidence type="ECO:0000313" key="7">
    <source>
        <dbReference type="RefSeq" id="XP_035688583.1"/>
    </source>
</evidence>
<dbReference type="GO" id="GO:0055085">
    <property type="term" value="P:transmembrane transport"/>
    <property type="evidence" value="ECO:0007669"/>
    <property type="project" value="InterPro"/>
</dbReference>
<gene>
    <name evidence="7" type="primary">LOC118424157</name>
</gene>
<dbReference type="PANTHER" id="PTHR22829">
    <property type="entry name" value="DEP DOMAIN PROTEIN"/>
    <property type="match status" value="1"/>
</dbReference>
<feature type="transmembrane region" description="Helical" evidence="5">
    <location>
        <begin position="629"/>
        <end position="651"/>
    </location>
</feature>
<feature type="transmembrane region" description="Helical" evidence="5">
    <location>
        <begin position="380"/>
        <end position="400"/>
    </location>
</feature>
<evidence type="ECO:0000256" key="1">
    <source>
        <dbReference type="ARBA" id="ARBA00004141"/>
    </source>
</evidence>
<name>A0A9J7LUL1_BRAFL</name>
<feature type="transmembrane region" description="Helical" evidence="5">
    <location>
        <begin position="99"/>
        <end position="118"/>
    </location>
</feature>
<dbReference type="Proteomes" id="UP000001554">
    <property type="component" value="Chromosome 10"/>
</dbReference>
<reference evidence="6" key="1">
    <citation type="journal article" date="2020" name="Nat. Ecol. Evol.">
        <title>Deeply conserved synteny resolves early events in vertebrate evolution.</title>
        <authorList>
            <person name="Simakov O."/>
            <person name="Marletaz F."/>
            <person name="Yue J.X."/>
            <person name="O'Connell B."/>
            <person name="Jenkins J."/>
            <person name="Brandt A."/>
            <person name="Calef R."/>
            <person name="Tung C.H."/>
            <person name="Huang T.K."/>
            <person name="Schmutz J."/>
            <person name="Satoh N."/>
            <person name="Yu J.K."/>
            <person name="Putnam N.H."/>
            <person name="Green R.E."/>
            <person name="Rokhsar D.S."/>
        </authorList>
    </citation>
    <scope>NUCLEOTIDE SEQUENCE [LARGE SCALE GENOMIC DNA]</scope>
    <source>
        <strain evidence="6">S238N-H82</strain>
    </source>
</reference>
<comment type="subcellular location">
    <subcellularLocation>
        <location evidence="1">Membrane</location>
        <topology evidence="1">Multi-pass membrane protein</topology>
    </subcellularLocation>
</comment>
<feature type="transmembrane region" description="Helical" evidence="5">
    <location>
        <begin position="502"/>
        <end position="524"/>
    </location>
</feature>
<feature type="transmembrane region" description="Helical" evidence="5">
    <location>
        <begin position="203"/>
        <end position="226"/>
    </location>
</feature>
<sequence>MSSYAVFDNLYPAIIQCFAIIFAGYLFGRVGIITTSAAKGLEKYISYLALPALLFQAMCTLKFEAVNWWFLLAMAIAKSSVFLLVAVFTLVLGRNFGKAGLFAIFATQSNDFALGYPIVKAIYSSSRPEFLIYIYLLAPISVAILNPLGFILMEVQRNIDSREAKSRCRSVLQVIKGVILNPIIFMVIIGIAGNFAFHETVPPVLSGILDVLGESFSATALFYLGLSMVGKISQQARFAFIVPAILVAVKTLLLPFVARELVVGLQIGGNDTNMTEEFRNYGFLYGTFPVAPSVFIFASNYGLATEVIGPGLVVCTFLSAPLMFMSAQMSSLSMDTQTNLMAVVIKTAFDVSIIGLIFCVWVLAVFFLSGKFKQLPHKLTTCLVSSQVLGCVGMILFYTLGYPHSEKTWQAYVSFTVMMIGTISCRTWTAALAVGLFLLKREGADFISRNMGLFHIVSWGTAILLTGVLFVIHAITGSTCDQPMHDSCQFPFLPAQFCTSSVSITMTGVLIVCILVTVGSLVGLQKLGHLRSARPDNKDYDEVPDPRRELRAQCGNHNNCCANPDEECPILTSSESGCQRQGFHRTSQVVVSYQSLSSEPLMPGAGDGYQLDEEEQVPESHDQQVSRHVVVLICLTLSMFIELFLCIWRLMMDSMQGIYIELEFLNSVFNFAQGIFAFVAFGLDTQMILHPLIKKYRSGKCTSILCGWRSTGWLAGSATRATTNPLAVWSC</sequence>
<feature type="transmembrane region" description="Helical" evidence="5">
    <location>
        <begin position="174"/>
        <end position="197"/>
    </location>
</feature>
<feature type="transmembrane region" description="Helical" evidence="5">
    <location>
        <begin position="238"/>
        <end position="258"/>
    </location>
</feature>
<keyword evidence="4 5" id="KW-0472">Membrane</keyword>
<dbReference type="GeneID" id="118424157"/>
<keyword evidence="3 5" id="KW-1133">Transmembrane helix</keyword>
<dbReference type="KEGG" id="bfo:118424157"/>
<evidence type="ECO:0000256" key="5">
    <source>
        <dbReference type="SAM" id="Phobius"/>
    </source>
</evidence>
<dbReference type="OrthoDB" id="2133778at2759"/>
<dbReference type="AlphaFoldDB" id="A0A9J7LUL1"/>
<evidence type="ECO:0000256" key="4">
    <source>
        <dbReference type="ARBA" id="ARBA00023136"/>
    </source>
</evidence>
<evidence type="ECO:0000256" key="2">
    <source>
        <dbReference type="ARBA" id="ARBA00022692"/>
    </source>
</evidence>
<feature type="transmembrane region" description="Helical" evidence="5">
    <location>
        <begin position="130"/>
        <end position="153"/>
    </location>
</feature>
<keyword evidence="6" id="KW-1185">Reference proteome</keyword>
<dbReference type="OMA" id="RISMCRR"/>